<organism evidence="2 3">
    <name type="scientific">Pristionchus pacificus</name>
    <name type="common">Parasitic nematode worm</name>
    <dbReference type="NCBI Taxonomy" id="54126"/>
    <lineage>
        <taxon>Eukaryota</taxon>
        <taxon>Metazoa</taxon>
        <taxon>Ecdysozoa</taxon>
        <taxon>Nematoda</taxon>
        <taxon>Chromadorea</taxon>
        <taxon>Rhabditida</taxon>
        <taxon>Rhabditina</taxon>
        <taxon>Diplogasteromorpha</taxon>
        <taxon>Diplogasteroidea</taxon>
        <taxon>Neodiplogasteridae</taxon>
        <taxon>Pristionchus</taxon>
    </lineage>
</organism>
<proteinExistence type="predicted"/>
<dbReference type="InterPro" id="IPR006150">
    <property type="entry name" value="Cys_repeat_1"/>
</dbReference>
<evidence type="ECO:0000313" key="3">
    <source>
        <dbReference type="Proteomes" id="UP000005239"/>
    </source>
</evidence>
<evidence type="ECO:0000256" key="1">
    <source>
        <dbReference type="SAM" id="SignalP"/>
    </source>
</evidence>
<dbReference type="PANTHER" id="PTHR46339">
    <property type="entry name" value="PROTEIN CBG15282-RELATED"/>
    <property type="match status" value="1"/>
</dbReference>
<accession>A0A8R1YZF3</accession>
<dbReference type="SMART" id="SM00289">
    <property type="entry name" value="WR1"/>
    <property type="match status" value="16"/>
</dbReference>
<evidence type="ECO:0000313" key="2">
    <source>
        <dbReference type="EnsemblMetazoa" id="PPA40125.1"/>
    </source>
</evidence>
<dbReference type="AlphaFoldDB" id="A0A8R1YZF3"/>
<dbReference type="PANTHER" id="PTHR46339:SF15">
    <property type="entry name" value="CC DOMAIN-CONTAINING PROTEIN"/>
    <property type="match status" value="1"/>
</dbReference>
<feature type="signal peptide" evidence="1">
    <location>
        <begin position="1"/>
        <end position="19"/>
    </location>
</feature>
<protein>
    <submittedName>
        <fullName evidence="2">Uncharacterized protein</fullName>
    </submittedName>
</protein>
<keyword evidence="1" id="KW-0732">Signal</keyword>
<gene>
    <name evidence="2" type="primary">WBGene00278494</name>
</gene>
<feature type="chain" id="PRO_5035806521" evidence="1">
    <location>
        <begin position="20"/>
        <end position="1144"/>
    </location>
</feature>
<dbReference type="InterPro" id="IPR053014">
    <property type="entry name" value="Cuticle_assoc_divergent"/>
</dbReference>
<dbReference type="InterPro" id="IPR028150">
    <property type="entry name" value="Lustrin_cystein"/>
</dbReference>
<dbReference type="Pfam" id="PF14625">
    <property type="entry name" value="Lustrin_cystein"/>
    <property type="match status" value="7"/>
</dbReference>
<keyword evidence="3" id="KW-1185">Reference proteome</keyword>
<reference evidence="3" key="1">
    <citation type="journal article" date="2008" name="Nat. Genet.">
        <title>The Pristionchus pacificus genome provides a unique perspective on nematode lifestyle and parasitism.</title>
        <authorList>
            <person name="Dieterich C."/>
            <person name="Clifton S.W."/>
            <person name="Schuster L.N."/>
            <person name="Chinwalla A."/>
            <person name="Delehaunty K."/>
            <person name="Dinkelacker I."/>
            <person name="Fulton L."/>
            <person name="Fulton R."/>
            <person name="Godfrey J."/>
            <person name="Minx P."/>
            <person name="Mitreva M."/>
            <person name="Roeseler W."/>
            <person name="Tian H."/>
            <person name="Witte H."/>
            <person name="Yang S.P."/>
            <person name="Wilson R.K."/>
            <person name="Sommer R.J."/>
        </authorList>
    </citation>
    <scope>NUCLEOTIDE SEQUENCE [LARGE SCALE GENOMIC DNA]</scope>
    <source>
        <strain evidence="3">PS312</strain>
    </source>
</reference>
<dbReference type="Proteomes" id="UP000005239">
    <property type="component" value="Unassembled WGS sequence"/>
</dbReference>
<dbReference type="EnsemblMetazoa" id="PPA40125.1">
    <property type="protein sequence ID" value="PPA40125.1"/>
    <property type="gene ID" value="WBGene00278494"/>
</dbReference>
<name>A0A8R1YZF3_PRIPA</name>
<reference evidence="2" key="2">
    <citation type="submission" date="2022-06" db="UniProtKB">
        <authorList>
            <consortium name="EnsemblMetazoa"/>
        </authorList>
    </citation>
    <scope>IDENTIFICATION</scope>
    <source>
        <strain evidence="2">PS312</strain>
    </source>
</reference>
<sequence length="1144" mass="121213">MDLLYLLILLLFHTQSVLSRVCPVSLIPFIEEATGRNRLCDRGILCPTGYSCINSHCCGYPGQCPSPYSLLHEIDGIPSLLSLSHKFISGSPLACSSSSSCPSSSLCVPSSILSQSLCCSSLDCPPSHHLPGDRLQLCHSPSDCPSGSQCMPSHTSSRTRMCCQSLSRSSNKRNVCPTGWTPLGTSIRACSLSDDLPQCPRGSSCLQSPSRIGEMYCCTPGLPRSSSSFNPCSTGETERLNGQYRECSIEDPICSIGFTCERTSISSFFCCSSSSSPLISQQASFSCPGVRETAALSTTGNNLFCSQVGSRDTCPQNAFCRGASNSVGMLICCYSSSQVTPICPNNAIPQPSTNGFSECDISQPASQCDPGYSCVRAANDFNTQLCCLSTKSQVVDQPVCPNQAQLQQDNGRPVYCNPSEAVPCGTGYSCQSAVGSPSTFVCCSSSSSSTPTCPTSFTPSLDTLGSTIFCSPTEPVGCPGGSVCLPTPLLPSLFICCRSTVSPRVCPNNQNALVTSTGALESCTGPGSPCSRVSISVSSQSIPLFQTGYTCQLSSVLAQWVCCGVDGTTAKCADGSETYTQVTGTLPSLLSPFHSFLFRRDIYVFPSLLSFLLSFWIHMCSIISQWNECLLSNTNGGCPIGWNPYTNEVTKVTRSCTGVSDESCPSGYSCTPSSSSSLTSPSSSFLCCRLADSPRCPSSSTYLLNSQPRLCSSSKLNQCPVGYQCTSSTVVSPSFFFSSFLSLFQPSISICCSTTPSSSLPTVTCPDGSSPSLLNSNPRYCPTPGSTDGCPLQFICLSLNQMKVSPLLLSSFIPSIRSSRFLRSLPITSSFPISHSLHSPCGPAAEPLLHNNATIVSMNPQSVHGYFLSPLLPLSLICLFQSHPCRNSSSFSSSFCCQDGQCPSGVKVGDNPLLCTSNDHCPPNAICSEALNIIGTSLPPPPSLSLTLSSLFSGLRICCSLPPSPSSRCLGRSTQLRSGQPVSCLIGSICEYPFVCSSLTSDSSPLCCENERDSISICPDGRIPLRSPRSDEIVYCGGRDPNSLCRNGFECLRSKAQSRSVCCSEQPSCPNGRTALVGENKEIKRCFLSSSSECSTGFECSDSSIPHIFLCCISPPPSLSNSSQISSDPSPSRTIDFIQIEAAN</sequence>